<feature type="compositionally biased region" description="Basic and acidic residues" evidence="1">
    <location>
        <begin position="108"/>
        <end position="117"/>
    </location>
</feature>
<comment type="caution">
    <text evidence="2">The sequence shown here is derived from an EMBL/GenBank/DDBJ whole genome shotgun (WGS) entry which is preliminary data.</text>
</comment>
<reference evidence="2 3" key="1">
    <citation type="journal article" date="2019" name="Int. J. Syst. Evol. Microbiol.">
        <title>The Global Catalogue of Microorganisms (GCM) 10K type strain sequencing project: providing services to taxonomists for standard genome sequencing and annotation.</title>
        <authorList>
            <consortium name="The Broad Institute Genomics Platform"/>
            <consortium name="The Broad Institute Genome Sequencing Center for Infectious Disease"/>
            <person name="Wu L."/>
            <person name="Ma J."/>
        </authorList>
    </citation>
    <scope>NUCLEOTIDE SEQUENCE [LARGE SCALE GENOMIC DNA]</scope>
    <source>
        <strain evidence="2 3">JCM 6242</strain>
    </source>
</reference>
<evidence type="ECO:0000313" key="3">
    <source>
        <dbReference type="Proteomes" id="UP001500831"/>
    </source>
</evidence>
<evidence type="ECO:0000313" key="2">
    <source>
        <dbReference type="EMBL" id="GAA2886086.1"/>
    </source>
</evidence>
<sequence>MTARKIEETPETIKSQVRKPSMTWAFECGAGDGNRTRAVSSGSAWITPRRAADLGVRPVVSDRGRPLVILSDGPTISPRPGAARAARTPPAHPSPPDLPGPAWINKPKTNEPKDTIKRTTQNQPSSTP</sequence>
<protein>
    <submittedName>
        <fullName evidence="2">Uncharacterized protein</fullName>
    </submittedName>
</protein>
<feature type="compositionally biased region" description="Low complexity" evidence="1">
    <location>
        <begin position="78"/>
        <end position="89"/>
    </location>
</feature>
<feature type="region of interest" description="Disordered" evidence="1">
    <location>
        <begin position="70"/>
        <end position="128"/>
    </location>
</feature>
<feature type="compositionally biased region" description="Pro residues" evidence="1">
    <location>
        <begin position="90"/>
        <end position="99"/>
    </location>
</feature>
<evidence type="ECO:0000256" key="1">
    <source>
        <dbReference type="SAM" id="MobiDB-lite"/>
    </source>
</evidence>
<dbReference type="Proteomes" id="UP001500831">
    <property type="component" value="Unassembled WGS sequence"/>
</dbReference>
<proteinExistence type="predicted"/>
<name>A0ABN3W2L1_9ACTN</name>
<dbReference type="EMBL" id="BAAAVI010000039">
    <property type="protein sequence ID" value="GAA2886086.1"/>
    <property type="molecule type" value="Genomic_DNA"/>
</dbReference>
<gene>
    <name evidence="2" type="ORF">GCM10010517_49760</name>
</gene>
<organism evidence="2 3">
    <name type="scientific">Streptosporangium fragile</name>
    <dbReference type="NCBI Taxonomy" id="46186"/>
    <lineage>
        <taxon>Bacteria</taxon>
        <taxon>Bacillati</taxon>
        <taxon>Actinomycetota</taxon>
        <taxon>Actinomycetes</taxon>
        <taxon>Streptosporangiales</taxon>
        <taxon>Streptosporangiaceae</taxon>
        <taxon>Streptosporangium</taxon>
    </lineage>
</organism>
<accession>A0ABN3W2L1</accession>
<feature type="compositionally biased region" description="Polar residues" evidence="1">
    <location>
        <begin position="118"/>
        <end position="128"/>
    </location>
</feature>
<keyword evidence="3" id="KW-1185">Reference proteome</keyword>